<comment type="caution">
    <text evidence="2">The sequence shown here is derived from an EMBL/GenBank/DDBJ whole genome shotgun (WGS) entry which is preliminary data.</text>
</comment>
<feature type="transmembrane region" description="Helical" evidence="1">
    <location>
        <begin position="52"/>
        <end position="74"/>
    </location>
</feature>
<keyword evidence="1" id="KW-1133">Transmembrane helix</keyword>
<dbReference type="Proteomes" id="UP000094056">
    <property type="component" value="Unassembled WGS sequence"/>
</dbReference>
<sequence>MSKWRFSDYENKDGSYKVDDNKHPINLWHTPRPFNEGDDTRATRWNSWLMKFFFWLNISASLTFIAALLCPLVTTPHV</sequence>
<dbReference type="EMBL" id="MAYW01000079">
    <property type="protein sequence ID" value="ODS32054.1"/>
    <property type="molecule type" value="Genomic_DNA"/>
</dbReference>
<evidence type="ECO:0000256" key="1">
    <source>
        <dbReference type="SAM" id="Phobius"/>
    </source>
</evidence>
<proteinExistence type="predicted"/>
<reference evidence="2 3" key="1">
    <citation type="submission" date="2016-07" db="EMBL/GenBank/DDBJ databases">
        <title>Draft genome of Scalindua rubra, obtained from a brine-seawater interface in the Red Sea, sheds light on salt adaptation in anammox bacteria.</title>
        <authorList>
            <person name="Speth D.R."/>
            <person name="Lagkouvardos I."/>
            <person name="Wang Y."/>
            <person name="Qian P.-Y."/>
            <person name="Dutilh B.E."/>
            <person name="Jetten M.S."/>
        </authorList>
    </citation>
    <scope>NUCLEOTIDE SEQUENCE [LARGE SCALE GENOMIC DNA]</scope>
    <source>
        <strain evidence="2">BSI-1</strain>
    </source>
</reference>
<gene>
    <name evidence="2" type="ORF">SCARUB_02807</name>
</gene>
<accession>A0A1E3XAQ9</accession>
<protein>
    <submittedName>
        <fullName evidence="2">Uncharacterized protein</fullName>
    </submittedName>
</protein>
<dbReference type="AlphaFoldDB" id="A0A1E3XAQ9"/>
<name>A0A1E3XAQ9_9BACT</name>
<keyword evidence="1" id="KW-0472">Membrane</keyword>
<keyword evidence="1" id="KW-0812">Transmembrane</keyword>
<evidence type="ECO:0000313" key="2">
    <source>
        <dbReference type="EMBL" id="ODS32054.1"/>
    </source>
</evidence>
<evidence type="ECO:0000313" key="3">
    <source>
        <dbReference type="Proteomes" id="UP000094056"/>
    </source>
</evidence>
<organism evidence="2 3">
    <name type="scientific">Candidatus Scalindua rubra</name>
    <dbReference type="NCBI Taxonomy" id="1872076"/>
    <lineage>
        <taxon>Bacteria</taxon>
        <taxon>Pseudomonadati</taxon>
        <taxon>Planctomycetota</taxon>
        <taxon>Candidatus Brocadiia</taxon>
        <taxon>Candidatus Brocadiales</taxon>
        <taxon>Candidatus Scalinduaceae</taxon>
        <taxon>Candidatus Scalindua</taxon>
    </lineage>
</organism>